<organism evidence="1 2">
    <name type="scientific">Hibiscus sabdariffa</name>
    <name type="common">roselle</name>
    <dbReference type="NCBI Taxonomy" id="183260"/>
    <lineage>
        <taxon>Eukaryota</taxon>
        <taxon>Viridiplantae</taxon>
        <taxon>Streptophyta</taxon>
        <taxon>Embryophyta</taxon>
        <taxon>Tracheophyta</taxon>
        <taxon>Spermatophyta</taxon>
        <taxon>Magnoliopsida</taxon>
        <taxon>eudicotyledons</taxon>
        <taxon>Gunneridae</taxon>
        <taxon>Pentapetalae</taxon>
        <taxon>rosids</taxon>
        <taxon>malvids</taxon>
        <taxon>Malvales</taxon>
        <taxon>Malvaceae</taxon>
        <taxon>Malvoideae</taxon>
        <taxon>Hibiscus</taxon>
    </lineage>
</organism>
<name>A0ABR2AZ23_9ROSI</name>
<dbReference type="PANTHER" id="PTHR35726:SF4">
    <property type="entry name" value="GLUTAMIC ACID-RICH PROTEIN-LIKE"/>
    <property type="match status" value="1"/>
</dbReference>
<reference evidence="1 2" key="1">
    <citation type="journal article" date="2024" name="G3 (Bethesda)">
        <title>Genome assembly of Hibiscus sabdariffa L. provides insights into metabolisms of medicinal natural products.</title>
        <authorList>
            <person name="Kim T."/>
        </authorList>
    </citation>
    <scope>NUCLEOTIDE SEQUENCE [LARGE SCALE GENOMIC DNA]</scope>
    <source>
        <strain evidence="1">TK-2024</strain>
        <tissue evidence="1">Old leaves</tissue>
    </source>
</reference>
<dbReference type="Proteomes" id="UP001472677">
    <property type="component" value="Unassembled WGS sequence"/>
</dbReference>
<evidence type="ECO:0000313" key="2">
    <source>
        <dbReference type="Proteomes" id="UP001472677"/>
    </source>
</evidence>
<sequence length="126" mass="14306">MVIKSKVVDLSYFLHLEATCDSEAGYFDPAMPAVINHDHNDDNDDAESYSCEYDTTSDLHMVIELNYISDDHANVGGDDEEDGEVVDQEFAYHLYMLIRLPVRNKVRDNLPRKSESSSSLVLKAKF</sequence>
<proteinExistence type="predicted"/>
<evidence type="ECO:0000313" key="1">
    <source>
        <dbReference type="EMBL" id="KAK8499526.1"/>
    </source>
</evidence>
<gene>
    <name evidence="1" type="ORF">V6N12_011611</name>
</gene>
<dbReference type="EMBL" id="JBBPBM010000235">
    <property type="protein sequence ID" value="KAK8499526.1"/>
    <property type="molecule type" value="Genomic_DNA"/>
</dbReference>
<protein>
    <submittedName>
        <fullName evidence="1">Uncharacterized protein</fullName>
    </submittedName>
</protein>
<dbReference type="PANTHER" id="PTHR35726">
    <property type="entry name" value="GLUTAMIC ACID-RICH PROTEIN-LIKE"/>
    <property type="match status" value="1"/>
</dbReference>
<comment type="caution">
    <text evidence="1">The sequence shown here is derived from an EMBL/GenBank/DDBJ whole genome shotgun (WGS) entry which is preliminary data.</text>
</comment>
<keyword evidence="2" id="KW-1185">Reference proteome</keyword>
<accession>A0ABR2AZ23</accession>